<name>A0A2W4ZBB6_9BACT</name>
<evidence type="ECO:0008006" key="3">
    <source>
        <dbReference type="Google" id="ProtNLM"/>
    </source>
</evidence>
<reference evidence="1 2" key="1">
    <citation type="submission" date="2017-08" db="EMBL/GenBank/DDBJ databases">
        <title>Infants hospitalized years apart are colonized by the same room-sourced microbial strains.</title>
        <authorList>
            <person name="Brooks B."/>
            <person name="Olm M.R."/>
            <person name="Firek B.A."/>
            <person name="Baker R."/>
            <person name="Thomas B.C."/>
            <person name="Morowitz M.J."/>
            <person name="Banfield J.F."/>
        </authorList>
    </citation>
    <scope>NUCLEOTIDE SEQUENCE [LARGE SCALE GENOMIC DNA]</scope>
    <source>
        <strain evidence="1">S2_018_000_R2_104</strain>
    </source>
</reference>
<comment type="caution">
    <text evidence="1">The sequence shown here is derived from an EMBL/GenBank/DDBJ whole genome shotgun (WGS) entry which is preliminary data.</text>
</comment>
<protein>
    <recommendedName>
        <fullName evidence="3">DNA-binding protein</fullName>
    </recommendedName>
</protein>
<evidence type="ECO:0000313" key="1">
    <source>
        <dbReference type="EMBL" id="PZO78697.1"/>
    </source>
</evidence>
<proteinExistence type="predicted"/>
<accession>A0A2W4ZBB6</accession>
<organism evidence="1 2">
    <name type="scientific">Micavibrio aeruginosavorus</name>
    <dbReference type="NCBI Taxonomy" id="349221"/>
    <lineage>
        <taxon>Bacteria</taxon>
        <taxon>Pseudomonadati</taxon>
        <taxon>Bdellovibrionota</taxon>
        <taxon>Bdellovibrionia</taxon>
        <taxon>Bdellovibrionales</taxon>
        <taxon>Pseudobdellovibrionaceae</taxon>
        <taxon>Micavibrio</taxon>
    </lineage>
</organism>
<evidence type="ECO:0000313" key="2">
    <source>
        <dbReference type="Proteomes" id="UP000249557"/>
    </source>
</evidence>
<dbReference type="EMBL" id="QFNK01000377">
    <property type="protein sequence ID" value="PZO78697.1"/>
    <property type="molecule type" value="Genomic_DNA"/>
</dbReference>
<gene>
    <name evidence="1" type="ORF">DI626_11835</name>
</gene>
<sequence>MSFLKDKEIANDLGMSVSWVRVQRHLRVKGLAHVFEVEPVYIGRSPRYPREAYEAWKTGMKGGEQPTRHP</sequence>
<dbReference type="Proteomes" id="UP000249557">
    <property type="component" value="Unassembled WGS sequence"/>
</dbReference>
<dbReference type="AlphaFoldDB" id="A0A2W4ZBB6"/>